<evidence type="ECO:0000313" key="2">
    <source>
        <dbReference type="Proteomes" id="UP000215335"/>
    </source>
</evidence>
<reference evidence="1 2" key="1">
    <citation type="journal article" date="2017" name="Curr. Biol.">
        <title>The Evolution of Venom by Co-option of Single-Copy Genes.</title>
        <authorList>
            <person name="Martinson E.O."/>
            <person name="Mrinalini"/>
            <person name="Kelkar Y.D."/>
            <person name="Chang C.H."/>
            <person name="Werren J.H."/>
        </authorList>
    </citation>
    <scope>NUCLEOTIDE SEQUENCE [LARGE SCALE GENOMIC DNA]</scope>
    <source>
        <strain evidence="1 2">Alberta</strain>
        <tissue evidence="1">Whole body</tissue>
    </source>
</reference>
<keyword evidence="2" id="KW-1185">Reference proteome</keyword>
<name>A0A232F2A7_9HYME</name>
<organism evidence="1 2">
    <name type="scientific">Trichomalopsis sarcophagae</name>
    <dbReference type="NCBI Taxonomy" id="543379"/>
    <lineage>
        <taxon>Eukaryota</taxon>
        <taxon>Metazoa</taxon>
        <taxon>Ecdysozoa</taxon>
        <taxon>Arthropoda</taxon>
        <taxon>Hexapoda</taxon>
        <taxon>Insecta</taxon>
        <taxon>Pterygota</taxon>
        <taxon>Neoptera</taxon>
        <taxon>Endopterygota</taxon>
        <taxon>Hymenoptera</taxon>
        <taxon>Apocrita</taxon>
        <taxon>Proctotrupomorpha</taxon>
        <taxon>Chalcidoidea</taxon>
        <taxon>Pteromalidae</taxon>
        <taxon>Pteromalinae</taxon>
        <taxon>Trichomalopsis</taxon>
    </lineage>
</organism>
<protein>
    <submittedName>
        <fullName evidence="1">Uncharacterized protein</fullName>
    </submittedName>
</protein>
<proteinExistence type="predicted"/>
<dbReference type="EMBL" id="NNAY01001211">
    <property type="protein sequence ID" value="OXU24722.1"/>
    <property type="molecule type" value="Genomic_DNA"/>
</dbReference>
<sequence length="124" mass="13918">MRSAAGRLDGILIRIQARAEVENERSMNKTRLFTAVAARPTWRIGQSRYKCLWRRAQEPTFVTIQEKKASAISGIVSSGGSLLHRTVLQVPTLPRRHGHPSSPNKIWSRCVSGCPVEDFVIDNH</sequence>
<dbReference type="Proteomes" id="UP000215335">
    <property type="component" value="Unassembled WGS sequence"/>
</dbReference>
<dbReference type="AlphaFoldDB" id="A0A232F2A7"/>
<gene>
    <name evidence="1" type="ORF">TSAR_008382</name>
</gene>
<comment type="caution">
    <text evidence="1">The sequence shown here is derived from an EMBL/GenBank/DDBJ whole genome shotgun (WGS) entry which is preliminary data.</text>
</comment>
<evidence type="ECO:0000313" key="1">
    <source>
        <dbReference type="EMBL" id="OXU24722.1"/>
    </source>
</evidence>
<accession>A0A232F2A7</accession>